<dbReference type="EMBL" id="MU864469">
    <property type="protein sequence ID" value="KAK4184914.1"/>
    <property type="molecule type" value="Genomic_DNA"/>
</dbReference>
<proteinExistence type="predicted"/>
<reference evidence="2" key="2">
    <citation type="submission" date="2023-05" db="EMBL/GenBank/DDBJ databases">
        <authorList>
            <consortium name="Lawrence Berkeley National Laboratory"/>
            <person name="Steindorff A."/>
            <person name="Hensen N."/>
            <person name="Bonometti L."/>
            <person name="Westerberg I."/>
            <person name="Brannstrom I.O."/>
            <person name="Guillou S."/>
            <person name="Cros-Aarteil S."/>
            <person name="Calhoun S."/>
            <person name="Haridas S."/>
            <person name="Kuo A."/>
            <person name="Mondo S."/>
            <person name="Pangilinan J."/>
            <person name="Riley R."/>
            <person name="Labutti K."/>
            <person name="Andreopoulos B."/>
            <person name="Lipzen A."/>
            <person name="Chen C."/>
            <person name="Yanf M."/>
            <person name="Daum C."/>
            <person name="Ng V."/>
            <person name="Clum A."/>
            <person name="Ohm R."/>
            <person name="Martin F."/>
            <person name="Silar P."/>
            <person name="Natvig D."/>
            <person name="Lalanne C."/>
            <person name="Gautier V."/>
            <person name="Ament-Velasquez S.L."/>
            <person name="Kruys A."/>
            <person name="Hutchinson M.I."/>
            <person name="Powell A.J."/>
            <person name="Barry K."/>
            <person name="Miller A.N."/>
            <person name="Grigoriev I.V."/>
            <person name="Debuchy R."/>
            <person name="Gladieux P."/>
            <person name="Thoren M.H."/>
            <person name="Johannesson H."/>
        </authorList>
    </citation>
    <scope>NUCLEOTIDE SEQUENCE</scope>
    <source>
        <strain evidence="2">PSN309</strain>
    </source>
</reference>
<feature type="compositionally biased region" description="Low complexity" evidence="1">
    <location>
        <begin position="189"/>
        <end position="207"/>
    </location>
</feature>
<protein>
    <submittedName>
        <fullName evidence="2">Uncharacterized protein</fullName>
    </submittedName>
</protein>
<evidence type="ECO:0000256" key="1">
    <source>
        <dbReference type="SAM" id="MobiDB-lite"/>
    </source>
</evidence>
<reference evidence="2" key="1">
    <citation type="journal article" date="2023" name="Mol. Phylogenet. Evol.">
        <title>Genome-scale phylogeny and comparative genomics of the fungal order Sordariales.</title>
        <authorList>
            <person name="Hensen N."/>
            <person name="Bonometti L."/>
            <person name="Westerberg I."/>
            <person name="Brannstrom I.O."/>
            <person name="Guillou S."/>
            <person name="Cros-Aarteil S."/>
            <person name="Calhoun S."/>
            <person name="Haridas S."/>
            <person name="Kuo A."/>
            <person name="Mondo S."/>
            <person name="Pangilinan J."/>
            <person name="Riley R."/>
            <person name="LaButti K."/>
            <person name="Andreopoulos B."/>
            <person name="Lipzen A."/>
            <person name="Chen C."/>
            <person name="Yan M."/>
            <person name="Daum C."/>
            <person name="Ng V."/>
            <person name="Clum A."/>
            <person name="Steindorff A."/>
            <person name="Ohm R.A."/>
            <person name="Martin F."/>
            <person name="Silar P."/>
            <person name="Natvig D.O."/>
            <person name="Lalanne C."/>
            <person name="Gautier V."/>
            <person name="Ament-Velasquez S.L."/>
            <person name="Kruys A."/>
            <person name="Hutchinson M.I."/>
            <person name="Powell A.J."/>
            <person name="Barry K."/>
            <person name="Miller A.N."/>
            <person name="Grigoriev I.V."/>
            <person name="Debuchy R."/>
            <person name="Gladieux P."/>
            <person name="Hiltunen Thoren M."/>
            <person name="Johannesson H."/>
        </authorList>
    </citation>
    <scope>NUCLEOTIDE SEQUENCE</scope>
    <source>
        <strain evidence="2">PSN309</strain>
    </source>
</reference>
<gene>
    <name evidence="2" type="ORF">QBC35DRAFT_37655</name>
</gene>
<evidence type="ECO:0000313" key="2">
    <source>
        <dbReference type="EMBL" id="KAK4184914.1"/>
    </source>
</evidence>
<feature type="region of interest" description="Disordered" evidence="1">
    <location>
        <begin position="186"/>
        <end position="207"/>
    </location>
</feature>
<dbReference type="Proteomes" id="UP001302126">
    <property type="component" value="Unassembled WGS sequence"/>
</dbReference>
<sequence>MEAPLGSGSRGLSMALLEDFLKLLNEGYTTRNYARGLGAQPLAVPFLLQKARQEGWQNDKVQDSDFLDAMRPWVIVSVDHEVLPLMLFNKKHLQKCIDTHYVRFNIVGTQDDLLNSVRAKYIGDGNVNQNVQNWTRATAPPLLHSLGSELPILVPRGHRPLHSATSSVESTMSWDLITNGTGDEHRFVSTTSSSPPHLTSRPDITTTTTTTTTANRYVLEGHKVVPEGTKKPDGSTIVPKGNPFHQFLLFLPASSLVLQSTPDSIKTPGSKPKSSRIPLIISDEWQTWSRVVLLLGRQAATVWRLPRTGQADTDPELDGSQVAQMLLDQHAEQKLQVAEHGYEGITDAKEEELLLYVETPEWPPTAKTPFSFDMKTTANLADGSHVQASLDTRNALTALRVGQPALSAMLKERHMMPLGVTLTKTPSPGWTVGQVAEFV</sequence>
<keyword evidence="3" id="KW-1185">Reference proteome</keyword>
<name>A0AAN7AFP6_9PEZI</name>
<dbReference type="AlphaFoldDB" id="A0AAN7AFP6"/>
<comment type="caution">
    <text evidence="2">The sequence shown here is derived from an EMBL/GenBank/DDBJ whole genome shotgun (WGS) entry which is preliminary data.</text>
</comment>
<organism evidence="2 3">
    <name type="scientific">Podospora australis</name>
    <dbReference type="NCBI Taxonomy" id="1536484"/>
    <lineage>
        <taxon>Eukaryota</taxon>
        <taxon>Fungi</taxon>
        <taxon>Dikarya</taxon>
        <taxon>Ascomycota</taxon>
        <taxon>Pezizomycotina</taxon>
        <taxon>Sordariomycetes</taxon>
        <taxon>Sordariomycetidae</taxon>
        <taxon>Sordariales</taxon>
        <taxon>Podosporaceae</taxon>
        <taxon>Podospora</taxon>
    </lineage>
</organism>
<evidence type="ECO:0000313" key="3">
    <source>
        <dbReference type="Proteomes" id="UP001302126"/>
    </source>
</evidence>
<accession>A0AAN7AFP6</accession>